<sequence>MVFPTATAATELIKKIEDENYEWKDVLKNIGYSIPEGIIIGGIISSIPALASTIKGRIRLKKEIIPKAAKTLGVKKTDINTVTKRYRELAKIYHPDVPNTGDIEKFREITEAYQTLVKYNKIAKKIKLPKTVIEKKPTEEKPIDRLLKLLPEPKAPAIAEKPTIEFKEMISKEIVSKPQQQLKVATQILNKMPEIKEGAVEAGGISGVFKKAGLQSGAVDKVIKNATEVLVNNPDDPTLTDTSIRLFKRLTKKLALGEFQFGDVPAILRESGLSTEQFAKWFRSEISEWGRGLGKLGHFAKQFNIQFKKQVEPYFQQIKQAFKGNKEAIKIINTIQKHYPTEISESLLNRLNQIAENPAQKEKVNKLIEEYNKIKELSKEFKKYEKELTLWDKIKEIYRKADNVRRGMLVGQIMTAIRNAEVQFARYFMDTVENAMVGAFLKIKHPTIASKKAYAGMFANIHNFIKG</sequence>
<dbReference type="SUPFAM" id="SSF46565">
    <property type="entry name" value="Chaperone J-domain"/>
    <property type="match status" value="1"/>
</dbReference>
<gene>
    <name evidence="3" type="ORF">ENG63_06770</name>
</gene>
<protein>
    <recommendedName>
        <fullName evidence="2">J domain-containing protein</fullName>
    </recommendedName>
</protein>
<keyword evidence="1" id="KW-0175">Coiled coil</keyword>
<name>A0A7C0U354_DESA2</name>
<proteinExistence type="predicted"/>
<dbReference type="AlphaFoldDB" id="A0A7C0U354"/>
<dbReference type="EMBL" id="DRBS01000254">
    <property type="protein sequence ID" value="HDD44543.1"/>
    <property type="molecule type" value="Genomic_DNA"/>
</dbReference>
<dbReference type="InterPro" id="IPR036869">
    <property type="entry name" value="J_dom_sf"/>
</dbReference>
<feature type="coiled-coil region" evidence="1">
    <location>
        <begin position="367"/>
        <end position="394"/>
    </location>
</feature>
<comment type="caution">
    <text evidence="3">The sequence shown here is derived from an EMBL/GenBank/DDBJ whole genome shotgun (WGS) entry which is preliminary data.</text>
</comment>
<dbReference type="CDD" id="cd06257">
    <property type="entry name" value="DnaJ"/>
    <property type="match status" value="1"/>
</dbReference>
<feature type="non-terminal residue" evidence="3">
    <location>
        <position position="467"/>
    </location>
</feature>
<reference evidence="3" key="1">
    <citation type="journal article" date="2020" name="mSystems">
        <title>Genome- and Community-Level Interaction Insights into Carbon Utilization and Element Cycling Functions of Hydrothermarchaeota in Hydrothermal Sediment.</title>
        <authorList>
            <person name="Zhou Z."/>
            <person name="Liu Y."/>
            <person name="Xu W."/>
            <person name="Pan J."/>
            <person name="Luo Z.H."/>
            <person name="Li M."/>
        </authorList>
    </citation>
    <scope>NUCLEOTIDE SEQUENCE [LARGE SCALE GENOMIC DNA]</scope>
    <source>
        <strain evidence="3">HyVt-233</strain>
    </source>
</reference>
<dbReference type="SMART" id="SM00271">
    <property type="entry name" value="DnaJ"/>
    <property type="match status" value="1"/>
</dbReference>
<dbReference type="Pfam" id="PF00226">
    <property type="entry name" value="DnaJ"/>
    <property type="match status" value="1"/>
</dbReference>
<dbReference type="PROSITE" id="PS50076">
    <property type="entry name" value="DNAJ_2"/>
    <property type="match status" value="1"/>
</dbReference>
<feature type="domain" description="J" evidence="2">
    <location>
        <begin position="67"/>
        <end position="121"/>
    </location>
</feature>
<dbReference type="Gene3D" id="1.10.287.110">
    <property type="entry name" value="DnaJ domain"/>
    <property type="match status" value="1"/>
</dbReference>
<dbReference type="Proteomes" id="UP000886289">
    <property type="component" value="Unassembled WGS sequence"/>
</dbReference>
<dbReference type="InterPro" id="IPR001623">
    <property type="entry name" value="DnaJ_domain"/>
</dbReference>
<organism evidence="3">
    <name type="scientific">Desulfofervidus auxilii</name>
    <dbReference type="NCBI Taxonomy" id="1621989"/>
    <lineage>
        <taxon>Bacteria</taxon>
        <taxon>Pseudomonadati</taxon>
        <taxon>Thermodesulfobacteriota</taxon>
        <taxon>Candidatus Desulfofervidia</taxon>
        <taxon>Candidatus Desulfofervidales</taxon>
        <taxon>Candidatus Desulfofervidaceae</taxon>
        <taxon>Candidatus Desulfofervidus</taxon>
    </lineage>
</organism>
<evidence type="ECO:0000256" key="1">
    <source>
        <dbReference type="SAM" id="Coils"/>
    </source>
</evidence>
<accession>A0A7C0U354</accession>
<evidence type="ECO:0000259" key="2">
    <source>
        <dbReference type="PROSITE" id="PS50076"/>
    </source>
</evidence>
<evidence type="ECO:0000313" key="3">
    <source>
        <dbReference type="EMBL" id="HDD44543.1"/>
    </source>
</evidence>